<dbReference type="RefSeq" id="WP_332287595.1">
    <property type="nucleotide sequence ID" value="NZ_JAZIBG010000009.1"/>
</dbReference>
<organism evidence="1 2">
    <name type="scientific">Aquincola agrisoli</name>
    <dbReference type="NCBI Taxonomy" id="3119538"/>
    <lineage>
        <taxon>Bacteria</taxon>
        <taxon>Pseudomonadati</taxon>
        <taxon>Pseudomonadota</taxon>
        <taxon>Betaproteobacteria</taxon>
        <taxon>Burkholderiales</taxon>
        <taxon>Sphaerotilaceae</taxon>
        <taxon>Aquincola</taxon>
    </lineage>
</organism>
<dbReference type="Proteomes" id="UP001336250">
    <property type="component" value="Unassembled WGS sequence"/>
</dbReference>
<protein>
    <submittedName>
        <fullName evidence="1">DUF1415 domain-containing protein</fullName>
    </submittedName>
</protein>
<evidence type="ECO:0000313" key="2">
    <source>
        <dbReference type="Proteomes" id="UP001336250"/>
    </source>
</evidence>
<sequence length="206" mass="22265">MSHPPPMGPRRSDADAVVAATRAWLEHAVIGLNLCPFAKAVHVRGQVRYAVSDAADTHTLLEALRAELLSLAAADPAQVDTCLLVHPGVLNDFDDYNQFLGAADALLAQLGLDGELQIASFHPHYRFAGTEADDVTNATNQSPYPMLHLLREASIDRAVAAFPEPEAIYESNMRTLQAMGPDGWAALRRQWEPAAQEPPPGGTPRD</sequence>
<reference evidence="1 2" key="1">
    <citation type="submission" date="2024-02" db="EMBL/GenBank/DDBJ databases">
        <title>Genome sequence of Aquincola sp. MAHUQ-54.</title>
        <authorList>
            <person name="Huq M.A."/>
        </authorList>
    </citation>
    <scope>NUCLEOTIDE SEQUENCE [LARGE SCALE GENOMIC DNA]</scope>
    <source>
        <strain evidence="1 2">MAHUQ-54</strain>
    </source>
</reference>
<evidence type="ECO:0000313" key="1">
    <source>
        <dbReference type="EMBL" id="MEF7612698.1"/>
    </source>
</evidence>
<dbReference type="EMBL" id="JAZIBG010000009">
    <property type="protein sequence ID" value="MEF7612698.1"/>
    <property type="molecule type" value="Genomic_DNA"/>
</dbReference>
<dbReference type="Pfam" id="PF07209">
    <property type="entry name" value="DUF1415"/>
    <property type="match status" value="1"/>
</dbReference>
<dbReference type="InterPro" id="IPR009858">
    <property type="entry name" value="DUF1415"/>
</dbReference>
<accession>A0AAW9Q8K4</accession>
<proteinExistence type="predicted"/>
<dbReference type="AlphaFoldDB" id="A0AAW9Q8K4"/>
<comment type="caution">
    <text evidence="1">The sequence shown here is derived from an EMBL/GenBank/DDBJ whole genome shotgun (WGS) entry which is preliminary data.</text>
</comment>
<name>A0AAW9Q8K4_9BURK</name>
<gene>
    <name evidence="1" type="ORF">V4F39_02170</name>
</gene>
<keyword evidence="2" id="KW-1185">Reference proteome</keyword>